<keyword evidence="3" id="KW-1185">Reference proteome</keyword>
<name>A0ABY5NH15_9MICO</name>
<dbReference type="Proteomes" id="UP001054811">
    <property type="component" value="Chromosome"/>
</dbReference>
<dbReference type="Pfam" id="PF00724">
    <property type="entry name" value="Oxidored_FMN"/>
    <property type="match status" value="1"/>
</dbReference>
<reference evidence="2" key="1">
    <citation type="submission" date="2022-01" db="EMBL/GenBank/DDBJ databases">
        <title>Microbacterium eymi and Microbacterium rhizovicinus sp. nov., isolated from the rhizospheric soil of Elymus tsukushiensis, a plant native to the Dokdo Islands, Republic of Korea.</title>
        <authorList>
            <person name="Hwang Y.J."/>
        </authorList>
    </citation>
    <scope>NUCLEOTIDE SEQUENCE</scope>
    <source>
        <strain evidence="2">KUDC0405</strain>
    </source>
</reference>
<dbReference type="SUPFAM" id="SSF51395">
    <property type="entry name" value="FMN-linked oxidoreductases"/>
    <property type="match status" value="1"/>
</dbReference>
<evidence type="ECO:0000259" key="1">
    <source>
        <dbReference type="Pfam" id="PF00724"/>
    </source>
</evidence>
<proteinExistence type="predicted"/>
<dbReference type="InterPro" id="IPR045247">
    <property type="entry name" value="Oye-like"/>
</dbReference>
<feature type="domain" description="NADH:flavin oxidoreductase/NADH oxidase N-terminal" evidence="1">
    <location>
        <begin position="1"/>
        <end position="269"/>
    </location>
</feature>
<dbReference type="PANTHER" id="PTHR22893">
    <property type="entry name" value="NADH OXIDOREDUCTASE-RELATED"/>
    <property type="match status" value="1"/>
</dbReference>
<accession>A0ABY5NH15</accession>
<dbReference type="Gene3D" id="3.20.20.70">
    <property type="entry name" value="Aldolase class I"/>
    <property type="match status" value="1"/>
</dbReference>
<dbReference type="InterPro" id="IPR001155">
    <property type="entry name" value="OxRdtase_FMN_N"/>
</dbReference>
<dbReference type="CDD" id="cd02933">
    <property type="entry name" value="OYE_like_FMN"/>
    <property type="match status" value="1"/>
</dbReference>
<dbReference type="EMBL" id="CP091139">
    <property type="protein sequence ID" value="UUT34457.1"/>
    <property type="molecule type" value="Genomic_DNA"/>
</dbReference>
<dbReference type="RefSeq" id="WP_259610980.1">
    <property type="nucleotide sequence ID" value="NZ_CP091139.2"/>
</dbReference>
<evidence type="ECO:0000313" key="3">
    <source>
        <dbReference type="Proteomes" id="UP001054811"/>
    </source>
</evidence>
<dbReference type="InterPro" id="IPR013785">
    <property type="entry name" value="Aldolase_TIM"/>
</dbReference>
<evidence type="ECO:0000313" key="2">
    <source>
        <dbReference type="EMBL" id="UUT34457.1"/>
    </source>
</evidence>
<protein>
    <submittedName>
        <fullName evidence="2">Alkene reductase</fullName>
    </submittedName>
</protein>
<gene>
    <name evidence="2" type="ORF">L2X98_28145</name>
</gene>
<organism evidence="2 3">
    <name type="scientific">Microbacterium elymi</name>
    <dbReference type="NCBI Taxonomy" id="2909587"/>
    <lineage>
        <taxon>Bacteria</taxon>
        <taxon>Bacillati</taxon>
        <taxon>Actinomycetota</taxon>
        <taxon>Actinomycetes</taxon>
        <taxon>Micrococcales</taxon>
        <taxon>Microbacteriaceae</taxon>
        <taxon>Microbacterium</taxon>
    </lineage>
</organism>
<dbReference type="PANTHER" id="PTHR22893:SF91">
    <property type="entry name" value="NADPH DEHYDROGENASE 2-RELATED"/>
    <property type="match status" value="1"/>
</dbReference>
<sequence length="308" mass="32569">MRNRIAMSPMTRNRAFGTVPTAGMATYYSQRAGAGLIITEGVQPSAVGQGYPDTPGLHSAAQIASWRSVTDAVHEAGGTIVAQLMHTGRIGHPSTTEAVGHGALIPVAPSAVRADGQVFTPVGRADYVTPRALDEAEIAATIDDFAAAARHAIDAGFDGVEVHGANGYLLHQFLAPNANRRSDGWGGSPQNRIRFTVEVVQAVSDAIGAGRTGLRISPANGLGDTVEPDYATVYPMLVRELDGRGLAYLHLIEAGAPELTPVLRELWHGPLILNAADPDPLTHVDRLAASRARRCRHALVRPSLHLES</sequence>